<comment type="cofactor">
    <cofactor evidence="1">
        <name>thiamine diphosphate</name>
        <dbReference type="ChEBI" id="CHEBI:58937"/>
    </cofactor>
</comment>
<accession>A0A1G8D4T8</accession>
<dbReference type="InterPro" id="IPR033248">
    <property type="entry name" value="Transketolase_C"/>
</dbReference>
<sequence>MTTLHDPRTTFGAAVTALAERDERVVVLSADSGKSSGFGDFRARHPERYVETGIAEHGATGVAAGLATTGLKPVFCAIAAFVTCRAFEAFRNDVGYMRQDVKVVGRNGGFTYSDLGPTHHSLEDYAIIGAIPGVVVLAPLDAGQIVDASVAMLEHEGPVYMRIGASPLGDLVPRGSFEIGRAYPLRSGNAMTVVTTGYIAAEVVAAVDALRAEGIEIDLIGMPTVSPIDAAAVLESVRRTGRVVTIEEHYPTGGLGARVAEVVAAEAAGRVDIVAVPHVHIGYGPYAELLAKHGLDAASLTTRLRALHEAVSPST</sequence>
<dbReference type="Pfam" id="PF02780">
    <property type="entry name" value="Transketolase_C"/>
    <property type="match status" value="1"/>
</dbReference>
<evidence type="ECO:0000256" key="2">
    <source>
        <dbReference type="ARBA" id="ARBA00007131"/>
    </source>
</evidence>
<dbReference type="Proteomes" id="UP000198822">
    <property type="component" value="Chromosome I"/>
</dbReference>
<evidence type="ECO:0000313" key="6">
    <source>
        <dbReference type="Proteomes" id="UP000198822"/>
    </source>
</evidence>
<dbReference type="SUPFAM" id="SSF52518">
    <property type="entry name" value="Thiamin diphosphate-binding fold (THDP-binding)"/>
    <property type="match status" value="1"/>
</dbReference>
<dbReference type="CDD" id="cd07033">
    <property type="entry name" value="TPP_PYR_DXS_TK_like"/>
    <property type="match status" value="1"/>
</dbReference>
<dbReference type="GO" id="GO:0000287">
    <property type="term" value="F:magnesium ion binding"/>
    <property type="evidence" value="ECO:0007669"/>
    <property type="project" value="UniProtKB-ARBA"/>
</dbReference>
<dbReference type="Pfam" id="PF02779">
    <property type="entry name" value="Transket_pyr"/>
    <property type="match status" value="1"/>
</dbReference>
<dbReference type="STRING" id="399736.SAMN04489720_1512"/>
<dbReference type="Gene3D" id="3.40.50.920">
    <property type="match status" value="1"/>
</dbReference>
<comment type="similarity">
    <text evidence="2">Belongs to the transketolase family.</text>
</comment>
<name>A0A1G8D4T8_9MICO</name>
<feature type="domain" description="Transketolase-like pyrimidine-binding" evidence="4">
    <location>
        <begin position="5"/>
        <end position="170"/>
    </location>
</feature>
<dbReference type="EMBL" id="LT629695">
    <property type="protein sequence ID" value="SDH52534.1"/>
    <property type="molecule type" value="Genomic_DNA"/>
</dbReference>
<dbReference type="InterPro" id="IPR009014">
    <property type="entry name" value="Transketo_C/PFOR_II"/>
</dbReference>
<dbReference type="AlphaFoldDB" id="A0A1G8D4T8"/>
<dbReference type="SUPFAM" id="SSF52922">
    <property type="entry name" value="TK C-terminal domain-like"/>
    <property type="match status" value="1"/>
</dbReference>
<evidence type="ECO:0000256" key="3">
    <source>
        <dbReference type="ARBA" id="ARBA00023052"/>
    </source>
</evidence>
<dbReference type="InterPro" id="IPR029061">
    <property type="entry name" value="THDP-binding"/>
</dbReference>
<evidence type="ECO:0000313" key="5">
    <source>
        <dbReference type="EMBL" id="SDH52534.1"/>
    </source>
</evidence>
<dbReference type="RefSeq" id="WP_092503849.1">
    <property type="nucleotide sequence ID" value="NZ_LT629695.1"/>
</dbReference>
<organism evidence="5 6">
    <name type="scientific">Agrococcus jejuensis</name>
    <dbReference type="NCBI Taxonomy" id="399736"/>
    <lineage>
        <taxon>Bacteria</taxon>
        <taxon>Bacillati</taxon>
        <taxon>Actinomycetota</taxon>
        <taxon>Actinomycetes</taxon>
        <taxon>Micrococcales</taxon>
        <taxon>Microbacteriaceae</taxon>
        <taxon>Agrococcus</taxon>
    </lineage>
</organism>
<dbReference type="InterPro" id="IPR005475">
    <property type="entry name" value="Transketolase-like_Pyr-bd"/>
</dbReference>
<dbReference type="FunFam" id="3.40.50.970:FF:000129">
    <property type="entry name" value="Transketolase"/>
    <property type="match status" value="1"/>
</dbReference>
<evidence type="ECO:0000256" key="1">
    <source>
        <dbReference type="ARBA" id="ARBA00001964"/>
    </source>
</evidence>
<protein>
    <submittedName>
        <fullName evidence="5">Transketolase subunit B</fullName>
    </submittedName>
</protein>
<keyword evidence="3" id="KW-0786">Thiamine pyrophosphate</keyword>
<dbReference type="PANTHER" id="PTHR43825:SF5">
    <property type="entry name" value="HYPOTHETICAL TRANSKETOLASE FAMILY PROTEIN"/>
    <property type="match status" value="1"/>
</dbReference>
<reference evidence="6" key="1">
    <citation type="submission" date="2016-10" db="EMBL/GenBank/DDBJ databases">
        <authorList>
            <person name="Varghese N."/>
            <person name="Submissions S."/>
        </authorList>
    </citation>
    <scope>NUCLEOTIDE SEQUENCE [LARGE SCALE GENOMIC DNA]</scope>
    <source>
        <strain evidence="6">DSM 22002</strain>
    </source>
</reference>
<dbReference type="SMART" id="SM00861">
    <property type="entry name" value="Transket_pyr"/>
    <property type="match status" value="1"/>
</dbReference>
<dbReference type="OrthoDB" id="8732661at2"/>
<dbReference type="Gene3D" id="3.40.50.970">
    <property type="match status" value="1"/>
</dbReference>
<gene>
    <name evidence="5" type="ORF">SAMN04489720_1512</name>
</gene>
<dbReference type="InterPro" id="IPR051157">
    <property type="entry name" value="PDH/Transketolase"/>
</dbReference>
<dbReference type="PANTHER" id="PTHR43825">
    <property type="entry name" value="PYRUVATE DEHYDROGENASE E1 COMPONENT"/>
    <property type="match status" value="1"/>
</dbReference>
<proteinExistence type="inferred from homology"/>
<keyword evidence="6" id="KW-1185">Reference proteome</keyword>
<evidence type="ECO:0000259" key="4">
    <source>
        <dbReference type="SMART" id="SM00861"/>
    </source>
</evidence>